<dbReference type="EMBL" id="JAPNTZ010000018">
    <property type="protein sequence ID" value="MCY1144102.1"/>
    <property type="molecule type" value="Genomic_DNA"/>
</dbReference>
<comment type="caution">
    <text evidence="1">The sequence shown here is derived from an EMBL/GenBank/DDBJ whole genome shotgun (WGS) entry which is preliminary data.</text>
</comment>
<gene>
    <name evidence="1" type="ORF">OWR29_39415</name>
</gene>
<evidence type="ECO:0008006" key="3">
    <source>
        <dbReference type="Google" id="ProtNLM"/>
    </source>
</evidence>
<sequence>MTGNDYEKAFLEVFPDAPPGLVGENFPASVGLAAPLWQRLNDAVPGARWDILPRCVFVMLKPDCLARDCCTLAWKGLVATGAVPLHVVSAMPDPGRWERLYQYNLSTLNPQNMVGSWWLTAQVLMAGPSIAALLYVPDTDGRSPAEVITTLKGPSDPYRTCPGQLRHDLLATNVGMNMIHSADDSLLSAHEFLLFAGEEDLRRALELAADLHAGHDADGLHAAALQTIEATAKPVTGHDLDPVSVLIRLKNRVRRLAPVAVRERTEEVYRRLETLAGERNGPTARWRAFESIVRDELPSLPAGTDPVSSLMILLATPRSWGPDTTTTITAAMTAAGLEHSGWPRLVIDTTLHYTDRLPLSTPMEQSCAG</sequence>
<proteinExistence type="predicted"/>
<evidence type="ECO:0000313" key="1">
    <source>
        <dbReference type="EMBL" id="MCY1144102.1"/>
    </source>
</evidence>
<name>A0ABT4BDM9_9ACTN</name>
<dbReference type="InterPro" id="IPR036850">
    <property type="entry name" value="NDK-like_dom_sf"/>
</dbReference>
<dbReference type="Gene3D" id="3.30.70.141">
    <property type="entry name" value="Nucleoside diphosphate kinase-like domain"/>
    <property type="match status" value="1"/>
</dbReference>
<accession>A0ABT4BDM9</accession>
<dbReference type="SUPFAM" id="SSF54919">
    <property type="entry name" value="Nucleoside diphosphate kinase, NDK"/>
    <property type="match status" value="1"/>
</dbReference>
<dbReference type="Proteomes" id="UP001151002">
    <property type="component" value="Unassembled WGS sequence"/>
</dbReference>
<reference evidence="1" key="1">
    <citation type="submission" date="2022-11" db="EMBL/GenBank/DDBJ databases">
        <authorList>
            <person name="Somphong A."/>
            <person name="Phongsopitanun W."/>
        </authorList>
    </citation>
    <scope>NUCLEOTIDE SEQUENCE</scope>
    <source>
        <strain evidence="1">Pm04-4</strain>
    </source>
</reference>
<protein>
    <recommendedName>
        <fullName evidence="3">Nucleoside diphosphate kinase-like domain-containing protein</fullName>
    </recommendedName>
</protein>
<organism evidence="1 2">
    <name type="scientific">Paractinoplanes pyxinae</name>
    <dbReference type="NCBI Taxonomy" id="2997416"/>
    <lineage>
        <taxon>Bacteria</taxon>
        <taxon>Bacillati</taxon>
        <taxon>Actinomycetota</taxon>
        <taxon>Actinomycetes</taxon>
        <taxon>Micromonosporales</taxon>
        <taxon>Micromonosporaceae</taxon>
        <taxon>Paractinoplanes</taxon>
    </lineage>
</organism>
<evidence type="ECO:0000313" key="2">
    <source>
        <dbReference type="Proteomes" id="UP001151002"/>
    </source>
</evidence>
<dbReference type="RefSeq" id="WP_267568657.1">
    <property type="nucleotide sequence ID" value="NZ_JAPNTZ010000018.1"/>
</dbReference>
<keyword evidence="2" id="KW-1185">Reference proteome</keyword>